<evidence type="ECO:0000313" key="5">
    <source>
        <dbReference type="Proteomes" id="UP000324585"/>
    </source>
</evidence>
<dbReference type="AlphaFoldDB" id="A0A5J4YVN2"/>
<dbReference type="SMART" id="SM01413">
    <property type="entry name" value="Ribosomal_S19e"/>
    <property type="match status" value="1"/>
</dbReference>
<evidence type="ECO:0000256" key="3">
    <source>
        <dbReference type="ARBA" id="ARBA00023274"/>
    </source>
</evidence>
<dbReference type="SUPFAM" id="SSF46785">
    <property type="entry name" value="Winged helix' DNA-binding domain"/>
    <property type="match status" value="1"/>
</dbReference>
<name>A0A5J4YVN2_PORPP</name>
<dbReference type="InterPro" id="IPR001266">
    <property type="entry name" value="Ribosomal_eS19"/>
</dbReference>
<comment type="caution">
    <text evidence="4">The sequence shown here is derived from an EMBL/GenBank/DDBJ whole genome shotgun (WGS) entry which is preliminary data.</text>
</comment>
<dbReference type="OrthoDB" id="428974at2759"/>
<dbReference type="GO" id="GO:0003735">
    <property type="term" value="F:structural constituent of ribosome"/>
    <property type="evidence" value="ECO:0007669"/>
    <property type="project" value="InterPro"/>
</dbReference>
<dbReference type="PANTHER" id="PTHR11710:SF0">
    <property type="entry name" value="40S RIBOSOMAL PROTEIN S19"/>
    <property type="match status" value="1"/>
</dbReference>
<dbReference type="GO" id="GO:0022627">
    <property type="term" value="C:cytosolic small ribosomal subunit"/>
    <property type="evidence" value="ECO:0007669"/>
    <property type="project" value="TreeGrafter"/>
</dbReference>
<dbReference type="EMBL" id="VRMN01000004">
    <property type="protein sequence ID" value="KAA8494467.1"/>
    <property type="molecule type" value="Genomic_DNA"/>
</dbReference>
<organism evidence="4 5">
    <name type="scientific">Porphyridium purpureum</name>
    <name type="common">Red alga</name>
    <name type="synonym">Porphyridium cruentum</name>
    <dbReference type="NCBI Taxonomy" id="35688"/>
    <lineage>
        <taxon>Eukaryota</taxon>
        <taxon>Rhodophyta</taxon>
        <taxon>Bangiophyceae</taxon>
        <taxon>Porphyridiales</taxon>
        <taxon>Porphyridiaceae</taxon>
        <taxon>Porphyridium</taxon>
    </lineage>
</organism>
<evidence type="ECO:0000256" key="1">
    <source>
        <dbReference type="ARBA" id="ARBA00010014"/>
    </source>
</evidence>
<dbReference type="Gene3D" id="1.10.10.10">
    <property type="entry name" value="Winged helix-like DNA-binding domain superfamily/Winged helix DNA-binding domain"/>
    <property type="match status" value="1"/>
</dbReference>
<evidence type="ECO:0000313" key="4">
    <source>
        <dbReference type="EMBL" id="KAA8494467.1"/>
    </source>
</evidence>
<keyword evidence="2 4" id="KW-0689">Ribosomal protein</keyword>
<dbReference type="InterPro" id="IPR036388">
    <property type="entry name" value="WH-like_DNA-bd_sf"/>
</dbReference>
<protein>
    <submittedName>
        <fullName evidence="4">40S ribosomal protein S19-1</fullName>
    </submittedName>
</protein>
<dbReference type="GO" id="GO:0003723">
    <property type="term" value="F:RNA binding"/>
    <property type="evidence" value="ECO:0007669"/>
    <property type="project" value="TreeGrafter"/>
</dbReference>
<comment type="similarity">
    <text evidence="1">Belongs to the eukaryotic ribosomal protein eS19 family.</text>
</comment>
<sequence length="146" mass="16206">MEKKYAGCTVKDVAAAEFIAVYAAHLKKVGAIEVPKYVDYVKTSPRKELAPYDQDWYYVRVASLARRVYCRGGTGVGSFAKVYGGTKNNGTRPSHFKKASRSIIRHALQQLEKVGVIEKDPHGGRRLTRKGQAEMDTQAATLLETN</sequence>
<accession>A0A5J4YVN2</accession>
<evidence type="ECO:0000256" key="2">
    <source>
        <dbReference type="ARBA" id="ARBA00022980"/>
    </source>
</evidence>
<dbReference type="Proteomes" id="UP000324585">
    <property type="component" value="Unassembled WGS sequence"/>
</dbReference>
<dbReference type="InterPro" id="IPR018277">
    <property type="entry name" value="Ribosomal_eS19_CS"/>
</dbReference>
<proteinExistence type="inferred from homology"/>
<gene>
    <name evidence="4" type="ORF">FVE85_2708</name>
</gene>
<dbReference type="FunFam" id="1.10.10.10:FF:000118">
    <property type="entry name" value="40S ribosomal protein S19"/>
    <property type="match status" value="1"/>
</dbReference>
<dbReference type="Pfam" id="PF01090">
    <property type="entry name" value="Ribosomal_S19e"/>
    <property type="match status" value="1"/>
</dbReference>
<keyword evidence="3" id="KW-0687">Ribonucleoprotein</keyword>
<dbReference type="GO" id="GO:0000028">
    <property type="term" value="P:ribosomal small subunit assembly"/>
    <property type="evidence" value="ECO:0007669"/>
    <property type="project" value="TreeGrafter"/>
</dbReference>
<dbReference type="InterPro" id="IPR036390">
    <property type="entry name" value="WH_DNA-bd_sf"/>
</dbReference>
<dbReference type="OMA" id="YYTRTAS"/>
<dbReference type="PANTHER" id="PTHR11710">
    <property type="entry name" value="40S RIBOSOMAL PROTEIN S19"/>
    <property type="match status" value="1"/>
</dbReference>
<keyword evidence="5" id="KW-1185">Reference proteome</keyword>
<reference evidence="5" key="1">
    <citation type="journal article" date="2019" name="Nat. Commun.">
        <title>Expansion of phycobilisome linker gene families in mesophilic red algae.</title>
        <authorList>
            <person name="Lee J."/>
            <person name="Kim D."/>
            <person name="Bhattacharya D."/>
            <person name="Yoon H.S."/>
        </authorList>
    </citation>
    <scope>NUCLEOTIDE SEQUENCE [LARGE SCALE GENOMIC DNA]</scope>
    <source>
        <strain evidence="5">CCMP 1328</strain>
    </source>
</reference>
<dbReference type="GO" id="GO:0006412">
    <property type="term" value="P:translation"/>
    <property type="evidence" value="ECO:0007669"/>
    <property type="project" value="InterPro"/>
</dbReference>
<dbReference type="PROSITE" id="PS00628">
    <property type="entry name" value="RIBOSOMAL_S19E"/>
    <property type="match status" value="1"/>
</dbReference>